<gene>
    <name evidence="3" type="ORF">PPL_07233</name>
</gene>
<evidence type="ECO:0000313" key="4">
    <source>
        <dbReference type="Proteomes" id="UP000001396"/>
    </source>
</evidence>
<dbReference type="InterPro" id="IPR036420">
    <property type="entry name" value="BRCT_dom_sf"/>
</dbReference>
<name>D3BER8_HETP5</name>
<evidence type="ECO:0000313" key="3">
    <source>
        <dbReference type="EMBL" id="EFA80399.1"/>
    </source>
</evidence>
<keyword evidence="4" id="KW-1185">Reference proteome</keyword>
<feature type="region of interest" description="Disordered" evidence="1">
    <location>
        <begin position="283"/>
        <end position="327"/>
    </location>
</feature>
<reference evidence="3 4" key="1">
    <citation type="journal article" date="2011" name="Genome Res.">
        <title>Phylogeny-wide analysis of social amoeba genomes highlights ancient origins for complex intercellular communication.</title>
        <authorList>
            <person name="Heidel A.J."/>
            <person name="Lawal H.M."/>
            <person name="Felder M."/>
            <person name="Schilde C."/>
            <person name="Helps N.R."/>
            <person name="Tunggal B."/>
            <person name="Rivero F."/>
            <person name="John U."/>
            <person name="Schleicher M."/>
            <person name="Eichinger L."/>
            <person name="Platzer M."/>
            <person name="Noegel A.A."/>
            <person name="Schaap P."/>
            <person name="Gloeckner G."/>
        </authorList>
    </citation>
    <scope>NUCLEOTIDE SEQUENCE [LARGE SCALE GENOMIC DNA]</scope>
    <source>
        <strain evidence="4">ATCC 26659 / Pp 5 / PN500</strain>
    </source>
</reference>
<evidence type="ECO:0000256" key="1">
    <source>
        <dbReference type="SAM" id="MobiDB-lite"/>
    </source>
</evidence>
<dbReference type="RefSeq" id="XP_020432519.1">
    <property type="nucleotide sequence ID" value="XM_020578071.1"/>
</dbReference>
<dbReference type="STRING" id="670386.D3BER8"/>
<proteinExistence type="predicted"/>
<dbReference type="GO" id="GO:0005634">
    <property type="term" value="C:nucleus"/>
    <property type="evidence" value="ECO:0007669"/>
    <property type="project" value="TreeGrafter"/>
</dbReference>
<sequence>MLRNVLTKINKFWIFISSDYNILLQNSMNKKDGKEKKKSIKDMDVPIPFDKMSTMHWFRQRVQYSEQLINEEQAKEGLQSDIFNGVRVYFDGHTDMISIIHLKKLVLSHGGTHSHYKSTSCTHIIGTALSLTKVEHMEHHARQKPNLRKKIHRPFYVHPNWILESCRQMVRLNEKDFQLFQSISSNSGDITKYLISESSNIVDNSVLKKRQYGLADYSKMNEIDEYQLVSHLKKKRMEIDGNYCQENENLEKEDEFVDFYKPRFSSLDFMKKTTSSTTIVQQPIDVNQDKEEEEEEEEEEQHVSTIQLTPPTTFFKKIPRGQSKELW</sequence>
<feature type="compositionally biased region" description="Acidic residues" evidence="1">
    <location>
        <begin position="290"/>
        <end position="300"/>
    </location>
</feature>
<dbReference type="Proteomes" id="UP000001396">
    <property type="component" value="Unassembled WGS sequence"/>
</dbReference>
<evidence type="ECO:0000259" key="2">
    <source>
        <dbReference type="PROSITE" id="PS50172"/>
    </source>
</evidence>
<dbReference type="Pfam" id="PF00533">
    <property type="entry name" value="BRCT"/>
    <property type="match status" value="1"/>
</dbReference>
<dbReference type="PANTHER" id="PTHR45990">
    <property type="entry name" value="DNA REPAIR PROTEIN REV1"/>
    <property type="match status" value="1"/>
</dbReference>
<dbReference type="InParanoid" id="D3BER8"/>
<feature type="domain" description="BRCT" evidence="2">
    <location>
        <begin position="78"/>
        <end position="179"/>
    </location>
</feature>
<dbReference type="GO" id="GO:0042276">
    <property type="term" value="P:error-prone translesion synthesis"/>
    <property type="evidence" value="ECO:0007669"/>
    <property type="project" value="TreeGrafter"/>
</dbReference>
<dbReference type="GO" id="GO:0003887">
    <property type="term" value="F:DNA-directed DNA polymerase activity"/>
    <property type="evidence" value="ECO:0007669"/>
    <property type="project" value="TreeGrafter"/>
</dbReference>
<dbReference type="SMART" id="SM00292">
    <property type="entry name" value="BRCT"/>
    <property type="match status" value="1"/>
</dbReference>
<dbReference type="GeneID" id="31362714"/>
<dbReference type="Gene3D" id="3.40.50.10190">
    <property type="entry name" value="BRCT domain"/>
    <property type="match status" value="1"/>
</dbReference>
<accession>D3BER8</accession>
<dbReference type="PANTHER" id="PTHR45990:SF1">
    <property type="entry name" value="DNA REPAIR PROTEIN REV1"/>
    <property type="match status" value="1"/>
</dbReference>
<dbReference type="FunCoup" id="D3BER8">
    <property type="interactions" value="70"/>
</dbReference>
<feature type="compositionally biased region" description="Polar residues" evidence="1">
    <location>
        <begin position="303"/>
        <end position="312"/>
    </location>
</feature>
<dbReference type="SUPFAM" id="SSF52113">
    <property type="entry name" value="BRCT domain"/>
    <property type="match status" value="1"/>
</dbReference>
<protein>
    <recommendedName>
        <fullName evidence="2">BRCT domain-containing protein</fullName>
    </recommendedName>
</protein>
<organism evidence="3 4">
    <name type="scientific">Heterostelium pallidum (strain ATCC 26659 / Pp 5 / PN500)</name>
    <name type="common">Cellular slime mold</name>
    <name type="synonym">Polysphondylium pallidum</name>
    <dbReference type="NCBI Taxonomy" id="670386"/>
    <lineage>
        <taxon>Eukaryota</taxon>
        <taxon>Amoebozoa</taxon>
        <taxon>Evosea</taxon>
        <taxon>Eumycetozoa</taxon>
        <taxon>Dictyostelia</taxon>
        <taxon>Acytosteliales</taxon>
        <taxon>Acytosteliaceae</taxon>
        <taxon>Heterostelium</taxon>
    </lineage>
</organism>
<dbReference type="InterPro" id="IPR001357">
    <property type="entry name" value="BRCT_dom"/>
</dbReference>
<dbReference type="EMBL" id="ADBJ01000031">
    <property type="protein sequence ID" value="EFA80399.1"/>
    <property type="molecule type" value="Genomic_DNA"/>
</dbReference>
<dbReference type="GO" id="GO:0017125">
    <property type="term" value="F:deoxycytidyl transferase activity"/>
    <property type="evidence" value="ECO:0007669"/>
    <property type="project" value="TreeGrafter"/>
</dbReference>
<dbReference type="AlphaFoldDB" id="D3BER8"/>
<comment type="caution">
    <text evidence="3">The sequence shown here is derived from an EMBL/GenBank/DDBJ whole genome shotgun (WGS) entry which is preliminary data.</text>
</comment>
<dbReference type="PROSITE" id="PS50172">
    <property type="entry name" value="BRCT"/>
    <property type="match status" value="1"/>
</dbReference>
<dbReference type="GO" id="GO:0070987">
    <property type="term" value="P:error-free translesion synthesis"/>
    <property type="evidence" value="ECO:0007669"/>
    <property type="project" value="TreeGrafter"/>
</dbReference>